<keyword evidence="2" id="KW-1185">Reference proteome</keyword>
<accession>A0A917FR02</accession>
<organism evidence="1 2">
    <name type="scientific">Paenibacillus abyssi</name>
    <dbReference type="NCBI Taxonomy" id="1340531"/>
    <lineage>
        <taxon>Bacteria</taxon>
        <taxon>Bacillati</taxon>
        <taxon>Bacillota</taxon>
        <taxon>Bacilli</taxon>
        <taxon>Bacillales</taxon>
        <taxon>Paenibacillaceae</taxon>
        <taxon>Paenibacillus</taxon>
    </lineage>
</organism>
<evidence type="ECO:0000313" key="1">
    <source>
        <dbReference type="EMBL" id="GGG00823.1"/>
    </source>
</evidence>
<dbReference type="AlphaFoldDB" id="A0A917FR02"/>
<dbReference type="Proteomes" id="UP000644756">
    <property type="component" value="Unassembled WGS sequence"/>
</dbReference>
<evidence type="ECO:0000313" key="2">
    <source>
        <dbReference type="Proteomes" id="UP000644756"/>
    </source>
</evidence>
<reference evidence="1" key="1">
    <citation type="journal article" date="2014" name="Int. J. Syst. Evol. Microbiol.">
        <title>Complete genome sequence of Corynebacterium casei LMG S-19264T (=DSM 44701T), isolated from a smear-ripened cheese.</title>
        <authorList>
            <consortium name="US DOE Joint Genome Institute (JGI-PGF)"/>
            <person name="Walter F."/>
            <person name="Albersmeier A."/>
            <person name="Kalinowski J."/>
            <person name="Ruckert C."/>
        </authorList>
    </citation>
    <scope>NUCLEOTIDE SEQUENCE</scope>
    <source>
        <strain evidence="1">CGMCC 1.12987</strain>
    </source>
</reference>
<name>A0A917FR02_9BACL</name>
<comment type="caution">
    <text evidence="1">The sequence shown here is derived from an EMBL/GenBank/DDBJ whole genome shotgun (WGS) entry which is preliminary data.</text>
</comment>
<sequence>MHLHIWAQFAGICRNLRDHAKEFRFKQVYTDKDLSAAINSVARMAEQLNKSAATLKINKHPSA</sequence>
<gene>
    <name evidence="1" type="ORF">GCM10010916_17430</name>
</gene>
<reference evidence="1" key="2">
    <citation type="submission" date="2020-09" db="EMBL/GenBank/DDBJ databases">
        <authorList>
            <person name="Sun Q."/>
            <person name="Zhou Y."/>
        </authorList>
    </citation>
    <scope>NUCLEOTIDE SEQUENCE</scope>
    <source>
        <strain evidence="1">CGMCC 1.12987</strain>
    </source>
</reference>
<dbReference type="EMBL" id="BMGR01000005">
    <property type="protein sequence ID" value="GGG00823.1"/>
    <property type="molecule type" value="Genomic_DNA"/>
</dbReference>
<protein>
    <submittedName>
        <fullName evidence="1">Uncharacterized protein</fullName>
    </submittedName>
</protein>
<proteinExistence type="predicted"/>